<name>A0AAV9BQT4_ACOGR</name>
<comment type="caution">
    <text evidence="1">The sequence shown here is derived from an EMBL/GenBank/DDBJ whole genome shotgun (WGS) entry which is preliminary data.</text>
</comment>
<evidence type="ECO:0000313" key="2">
    <source>
        <dbReference type="Proteomes" id="UP001179952"/>
    </source>
</evidence>
<proteinExistence type="predicted"/>
<dbReference type="AlphaFoldDB" id="A0AAV9BQT4"/>
<reference evidence="1" key="2">
    <citation type="submission" date="2023-06" db="EMBL/GenBank/DDBJ databases">
        <authorList>
            <person name="Ma L."/>
            <person name="Liu K.-W."/>
            <person name="Li Z."/>
            <person name="Hsiao Y.-Y."/>
            <person name="Qi Y."/>
            <person name="Fu T."/>
            <person name="Tang G."/>
            <person name="Zhang D."/>
            <person name="Sun W.-H."/>
            <person name="Liu D.-K."/>
            <person name="Li Y."/>
            <person name="Chen G.-Z."/>
            <person name="Liu X.-D."/>
            <person name="Liao X.-Y."/>
            <person name="Jiang Y.-T."/>
            <person name="Yu X."/>
            <person name="Hao Y."/>
            <person name="Huang J."/>
            <person name="Zhao X.-W."/>
            <person name="Ke S."/>
            <person name="Chen Y.-Y."/>
            <person name="Wu W.-L."/>
            <person name="Hsu J.-L."/>
            <person name="Lin Y.-F."/>
            <person name="Huang M.-D."/>
            <person name="Li C.-Y."/>
            <person name="Huang L."/>
            <person name="Wang Z.-W."/>
            <person name="Zhao X."/>
            <person name="Zhong W.-Y."/>
            <person name="Peng D.-H."/>
            <person name="Ahmad S."/>
            <person name="Lan S."/>
            <person name="Zhang J.-S."/>
            <person name="Tsai W.-C."/>
            <person name="Van De Peer Y."/>
            <person name="Liu Z.-J."/>
        </authorList>
    </citation>
    <scope>NUCLEOTIDE SEQUENCE</scope>
    <source>
        <strain evidence="1">SCP</strain>
        <tissue evidence="1">Leaves</tissue>
    </source>
</reference>
<reference evidence="1" key="1">
    <citation type="journal article" date="2023" name="Nat. Commun.">
        <title>Diploid and tetraploid genomes of Acorus and the evolution of monocots.</title>
        <authorList>
            <person name="Ma L."/>
            <person name="Liu K.W."/>
            <person name="Li Z."/>
            <person name="Hsiao Y.Y."/>
            <person name="Qi Y."/>
            <person name="Fu T."/>
            <person name="Tang G.D."/>
            <person name="Zhang D."/>
            <person name="Sun W.H."/>
            <person name="Liu D.K."/>
            <person name="Li Y."/>
            <person name="Chen G.Z."/>
            <person name="Liu X.D."/>
            <person name="Liao X.Y."/>
            <person name="Jiang Y.T."/>
            <person name="Yu X."/>
            <person name="Hao Y."/>
            <person name="Huang J."/>
            <person name="Zhao X.W."/>
            <person name="Ke S."/>
            <person name="Chen Y.Y."/>
            <person name="Wu W.L."/>
            <person name="Hsu J.L."/>
            <person name="Lin Y.F."/>
            <person name="Huang M.D."/>
            <person name="Li C.Y."/>
            <person name="Huang L."/>
            <person name="Wang Z.W."/>
            <person name="Zhao X."/>
            <person name="Zhong W.Y."/>
            <person name="Peng D.H."/>
            <person name="Ahmad S."/>
            <person name="Lan S."/>
            <person name="Zhang J.S."/>
            <person name="Tsai W.C."/>
            <person name="Van de Peer Y."/>
            <person name="Liu Z.J."/>
        </authorList>
    </citation>
    <scope>NUCLEOTIDE SEQUENCE</scope>
    <source>
        <strain evidence="1">SCP</strain>
    </source>
</reference>
<sequence>MHNRLKKNKKKIISPFHSVILSTFGHHRDSPLASDSYMLNAYMSPSIILNPVKHHQDLIVVVRVINLCQRRIILEIVKGAWGGYVRHVIDLFHLLHQ</sequence>
<gene>
    <name evidence="1" type="ORF">QJS04_geneDACA015735</name>
</gene>
<organism evidence="1 2">
    <name type="scientific">Acorus gramineus</name>
    <name type="common">Dwarf sweet flag</name>
    <dbReference type="NCBI Taxonomy" id="55184"/>
    <lineage>
        <taxon>Eukaryota</taxon>
        <taxon>Viridiplantae</taxon>
        <taxon>Streptophyta</taxon>
        <taxon>Embryophyta</taxon>
        <taxon>Tracheophyta</taxon>
        <taxon>Spermatophyta</taxon>
        <taxon>Magnoliopsida</taxon>
        <taxon>Liliopsida</taxon>
        <taxon>Acoraceae</taxon>
        <taxon>Acorus</taxon>
    </lineage>
</organism>
<dbReference type="EMBL" id="JAUJYN010000002">
    <property type="protein sequence ID" value="KAK1279105.1"/>
    <property type="molecule type" value="Genomic_DNA"/>
</dbReference>
<accession>A0AAV9BQT4</accession>
<dbReference type="Proteomes" id="UP001179952">
    <property type="component" value="Unassembled WGS sequence"/>
</dbReference>
<evidence type="ECO:0000313" key="1">
    <source>
        <dbReference type="EMBL" id="KAK1279105.1"/>
    </source>
</evidence>
<protein>
    <submittedName>
        <fullName evidence="1">Uncharacterized protein</fullName>
    </submittedName>
</protein>
<keyword evidence="2" id="KW-1185">Reference proteome</keyword>